<gene>
    <name evidence="1" type="ORF">N7539_006077</name>
</gene>
<proteinExistence type="predicted"/>
<reference evidence="1" key="2">
    <citation type="journal article" date="2023" name="IMA Fungus">
        <title>Comparative genomic study of the Penicillium genus elucidates a diverse pangenome and 15 lateral gene transfer events.</title>
        <authorList>
            <person name="Petersen C."/>
            <person name="Sorensen T."/>
            <person name="Nielsen M.R."/>
            <person name="Sondergaard T.E."/>
            <person name="Sorensen J.L."/>
            <person name="Fitzpatrick D.A."/>
            <person name="Frisvad J.C."/>
            <person name="Nielsen K.L."/>
        </authorList>
    </citation>
    <scope>NUCLEOTIDE SEQUENCE</scope>
    <source>
        <strain evidence="1">IBT 30728</strain>
    </source>
</reference>
<reference evidence="1" key="1">
    <citation type="submission" date="2022-12" db="EMBL/GenBank/DDBJ databases">
        <authorList>
            <person name="Petersen C."/>
        </authorList>
    </citation>
    <scope>NUCLEOTIDE SEQUENCE</scope>
    <source>
        <strain evidence="1">IBT 30728</strain>
    </source>
</reference>
<keyword evidence="2" id="KW-1185">Reference proteome</keyword>
<evidence type="ECO:0000313" key="1">
    <source>
        <dbReference type="EMBL" id="KAJ5483877.1"/>
    </source>
</evidence>
<dbReference type="AlphaFoldDB" id="A0A9X0BTR4"/>
<dbReference type="GeneID" id="81625928"/>
<dbReference type="RefSeq" id="XP_056789147.1">
    <property type="nucleotide sequence ID" value="XM_056935679.1"/>
</dbReference>
<evidence type="ECO:0000313" key="2">
    <source>
        <dbReference type="Proteomes" id="UP001148312"/>
    </source>
</evidence>
<name>A0A9X0BTR4_9EURO</name>
<accession>A0A9X0BTR4</accession>
<dbReference type="EMBL" id="JAPWDQ010000007">
    <property type="protein sequence ID" value="KAJ5483877.1"/>
    <property type="molecule type" value="Genomic_DNA"/>
</dbReference>
<dbReference type="Proteomes" id="UP001148312">
    <property type="component" value="Unassembled WGS sequence"/>
</dbReference>
<organism evidence="1 2">
    <name type="scientific">Penicillium diatomitis</name>
    <dbReference type="NCBI Taxonomy" id="2819901"/>
    <lineage>
        <taxon>Eukaryota</taxon>
        <taxon>Fungi</taxon>
        <taxon>Dikarya</taxon>
        <taxon>Ascomycota</taxon>
        <taxon>Pezizomycotina</taxon>
        <taxon>Eurotiomycetes</taxon>
        <taxon>Eurotiomycetidae</taxon>
        <taxon>Eurotiales</taxon>
        <taxon>Aspergillaceae</taxon>
        <taxon>Penicillium</taxon>
    </lineage>
</organism>
<protein>
    <submittedName>
        <fullName evidence="1">Uncharacterized protein</fullName>
    </submittedName>
</protein>
<comment type="caution">
    <text evidence="1">The sequence shown here is derived from an EMBL/GenBank/DDBJ whole genome shotgun (WGS) entry which is preliminary data.</text>
</comment>
<sequence length="76" mass="8503">MPQKGKSNNAKAQSHTKHLRHLFLSLVSPSPDLPETAPATIELLPDKFEFIKYETSSHTSPHKAGNQMFMVMVTNI</sequence>